<evidence type="ECO:0000313" key="2">
    <source>
        <dbReference type="Proteomes" id="UP001595767"/>
    </source>
</evidence>
<dbReference type="Proteomes" id="UP001595767">
    <property type="component" value="Unassembled WGS sequence"/>
</dbReference>
<organism evidence="1 2">
    <name type="scientific">Nocardia rhizosphaerae</name>
    <dbReference type="NCBI Taxonomy" id="1691571"/>
    <lineage>
        <taxon>Bacteria</taxon>
        <taxon>Bacillati</taxon>
        <taxon>Actinomycetota</taxon>
        <taxon>Actinomycetes</taxon>
        <taxon>Mycobacteriales</taxon>
        <taxon>Nocardiaceae</taxon>
        <taxon>Nocardia</taxon>
    </lineage>
</organism>
<keyword evidence="2" id="KW-1185">Reference proteome</keyword>
<dbReference type="RefSeq" id="WP_378554422.1">
    <property type="nucleotide sequence ID" value="NZ_JBHSBA010000015.1"/>
</dbReference>
<reference evidence="2" key="1">
    <citation type="journal article" date="2019" name="Int. J. Syst. Evol. Microbiol.">
        <title>The Global Catalogue of Microorganisms (GCM) 10K type strain sequencing project: providing services to taxonomists for standard genome sequencing and annotation.</title>
        <authorList>
            <consortium name="The Broad Institute Genomics Platform"/>
            <consortium name="The Broad Institute Genome Sequencing Center for Infectious Disease"/>
            <person name="Wu L."/>
            <person name="Ma J."/>
        </authorList>
    </citation>
    <scope>NUCLEOTIDE SEQUENCE [LARGE SCALE GENOMIC DNA]</scope>
    <source>
        <strain evidence="2">CGMCC 4.7204</strain>
    </source>
</reference>
<proteinExistence type="predicted"/>
<sequence>MTNVDIPEALRARMNRPRPPAIDEVREFLLCHVADVEDLEELRVDIARTARLNKNTVLRDADAIETLLASPQPPGTLSWMVAAHGNWVLDDEASDAEAAEWLRGLATLIRDVVRGLDENPV</sequence>
<accession>A0ABV8LD80</accession>
<evidence type="ECO:0000313" key="1">
    <source>
        <dbReference type="EMBL" id="MFC4128650.1"/>
    </source>
</evidence>
<protein>
    <submittedName>
        <fullName evidence="1">Uncharacterized protein</fullName>
    </submittedName>
</protein>
<gene>
    <name evidence="1" type="ORF">ACFOW8_27345</name>
</gene>
<comment type="caution">
    <text evidence="1">The sequence shown here is derived from an EMBL/GenBank/DDBJ whole genome shotgun (WGS) entry which is preliminary data.</text>
</comment>
<name>A0ABV8LD80_9NOCA</name>
<dbReference type="EMBL" id="JBHSBA010000015">
    <property type="protein sequence ID" value="MFC4128650.1"/>
    <property type="molecule type" value="Genomic_DNA"/>
</dbReference>